<dbReference type="InterPro" id="IPR045864">
    <property type="entry name" value="aa-tRNA-synth_II/BPL/LPL"/>
</dbReference>
<dbReference type="GO" id="GO:0070150">
    <property type="term" value="P:mitochondrial glycyl-tRNA aminoacylation"/>
    <property type="evidence" value="ECO:0007669"/>
    <property type="project" value="TreeGrafter"/>
</dbReference>
<dbReference type="GO" id="GO:0004820">
    <property type="term" value="F:glycine-tRNA ligase activity"/>
    <property type="evidence" value="ECO:0007669"/>
    <property type="project" value="UniProtKB-EC"/>
</dbReference>
<dbReference type="Proteomes" id="UP000238479">
    <property type="component" value="Chromosome 6"/>
</dbReference>
<dbReference type="STRING" id="74649.A0A2P6PQF2"/>
<name>A0A2P6PQF2_ROSCH</name>
<protein>
    <submittedName>
        <fullName evidence="1">Putative glycine--tRNA ligase</fullName>
        <ecNumber evidence="1">6.1.1.14</ecNumber>
    </submittedName>
</protein>
<dbReference type="InterPro" id="IPR027031">
    <property type="entry name" value="Gly-tRNA_synthase/POLG2"/>
</dbReference>
<dbReference type="PANTHER" id="PTHR10745">
    <property type="entry name" value="GLYCYL-TRNA SYNTHETASE/DNA POLYMERASE SUBUNIT GAMMA-2"/>
    <property type="match status" value="1"/>
</dbReference>
<dbReference type="PANTHER" id="PTHR10745:SF0">
    <property type="entry name" value="GLYCINE--TRNA LIGASE"/>
    <property type="match status" value="1"/>
</dbReference>
<accession>A0A2P6PQF2</accession>
<sequence length="137" mass="15108">MRMHPHFRYQLVTVCSAEDPFRKALSEKVSKVERQGNQVPAVKKAGAAKTVLDVAIEAMNALKLEKASIEKDLQATISGSVNKEALRQAVIYSGGAGLYDYGPPGFAVKSNVLGFWLQHFLLEENMFEVDCPCVTYT</sequence>
<proteinExistence type="predicted"/>
<dbReference type="SUPFAM" id="SSF47060">
    <property type="entry name" value="S15/NS1 RNA-binding domain"/>
    <property type="match status" value="1"/>
</dbReference>
<dbReference type="Gramene" id="PRQ24158">
    <property type="protein sequence ID" value="PRQ24158"/>
    <property type="gene ID" value="RchiOBHm_Chr6g0269311"/>
</dbReference>
<keyword evidence="2" id="KW-1185">Reference proteome</keyword>
<evidence type="ECO:0000313" key="1">
    <source>
        <dbReference type="EMBL" id="PRQ24158.1"/>
    </source>
</evidence>
<organism evidence="1 2">
    <name type="scientific">Rosa chinensis</name>
    <name type="common">China rose</name>
    <dbReference type="NCBI Taxonomy" id="74649"/>
    <lineage>
        <taxon>Eukaryota</taxon>
        <taxon>Viridiplantae</taxon>
        <taxon>Streptophyta</taxon>
        <taxon>Embryophyta</taxon>
        <taxon>Tracheophyta</taxon>
        <taxon>Spermatophyta</taxon>
        <taxon>Magnoliopsida</taxon>
        <taxon>eudicotyledons</taxon>
        <taxon>Gunneridae</taxon>
        <taxon>Pentapetalae</taxon>
        <taxon>rosids</taxon>
        <taxon>fabids</taxon>
        <taxon>Rosales</taxon>
        <taxon>Rosaceae</taxon>
        <taxon>Rosoideae</taxon>
        <taxon>Rosoideae incertae sedis</taxon>
        <taxon>Rosa</taxon>
    </lineage>
</organism>
<dbReference type="SUPFAM" id="SSF55681">
    <property type="entry name" value="Class II aaRS and biotin synthetases"/>
    <property type="match status" value="1"/>
</dbReference>
<gene>
    <name evidence="1" type="ORF">RchiOBHm_Chr6g0269311</name>
</gene>
<dbReference type="InterPro" id="IPR009068">
    <property type="entry name" value="uS15_NS1_RNA-bd_sf"/>
</dbReference>
<dbReference type="EMBL" id="PDCK01000044">
    <property type="protein sequence ID" value="PRQ24158.1"/>
    <property type="molecule type" value="Genomic_DNA"/>
</dbReference>
<dbReference type="EC" id="6.1.1.14" evidence="1"/>
<keyword evidence="1" id="KW-0436">Ligase</keyword>
<comment type="caution">
    <text evidence="1">The sequence shown here is derived from an EMBL/GenBank/DDBJ whole genome shotgun (WGS) entry which is preliminary data.</text>
</comment>
<reference evidence="1 2" key="1">
    <citation type="journal article" date="2018" name="Nat. Genet.">
        <title>The Rosa genome provides new insights in the design of modern roses.</title>
        <authorList>
            <person name="Bendahmane M."/>
        </authorList>
    </citation>
    <scope>NUCLEOTIDE SEQUENCE [LARGE SCALE GENOMIC DNA]</scope>
    <source>
        <strain evidence="2">cv. Old Blush</strain>
    </source>
</reference>
<dbReference type="GO" id="GO:0005739">
    <property type="term" value="C:mitochondrion"/>
    <property type="evidence" value="ECO:0007669"/>
    <property type="project" value="TreeGrafter"/>
</dbReference>
<dbReference type="OMA" id="HFRYQLV"/>
<dbReference type="AlphaFoldDB" id="A0A2P6PQF2"/>
<evidence type="ECO:0000313" key="2">
    <source>
        <dbReference type="Proteomes" id="UP000238479"/>
    </source>
</evidence>
<dbReference type="Gene3D" id="3.30.930.10">
    <property type="entry name" value="Bira Bifunctional Protein, Domain 2"/>
    <property type="match status" value="1"/>
</dbReference>